<dbReference type="InterPro" id="IPR029056">
    <property type="entry name" value="Ribokinase-like"/>
</dbReference>
<dbReference type="CDD" id="cd01169">
    <property type="entry name" value="HMPP_kinase"/>
    <property type="match status" value="1"/>
</dbReference>
<accession>A0A1P8UEF4</accession>
<dbReference type="SUPFAM" id="SSF53613">
    <property type="entry name" value="Ribokinase-like"/>
    <property type="match status" value="1"/>
</dbReference>
<feature type="domain" description="Pyridoxamine kinase/Phosphomethylpyrimidine kinase" evidence="3">
    <location>
        <begin position="16"/>
        <end position="252"/>
    </location>
</feature>
<dbReference type="GO" id="GO:0008972">
    <property type="term" value="F:phosphomethylpyrimidine kinase activity"/>
    <property type="evidence" value="ECO:0007669"/>
    <property type="project" value="InterPro"/>
</dbReference>
<dbReference type="Gene3D" id="3.40.1190.20">
    <property type="match status" value="1"/>
</dbReference>
<dbReference type="OrthoDB" id="9810880at2"/>
<dbReference type="GO" id="GO:0005829">
    <property type="term" value="C:cytosol"/>
    <property type="evidence" value="ECO:0007669"/>
    <property type="project" value="TreeGrafter"/>
</dbReference>
<keyword evidence="5" id="KW-1185">Reference proteome</keyword>
<evidence type="ECO:0000313" key="4">
    <source>
        <dbReference type="EMBL" id="APZ42186.1"/>
    </source>
</evidence>
<dbReference type="InterPro" id="IPR013749">
    <property type="entry name" value="PM/HMP-P_kinase-1"/>
</dbReference>
<keyword evidence="4" id="KW-0418">Kinase</keyword>
<dbReference type="Pfam" id="PF08543">
    <property type="entry name" value="Phos_pyr_kin"/>
    <property type="match status" value="1"/>
</dbReference>
<evidence type="ECO:0000256" key="2">
    <source>
        <dbReference type="ARBA" id="ARBA00012135"/>
    </source>
</evidence>
<sequence>MPSQALPVVLILAGNDPSGGAGLAADTAAVLSLGGHPAPVVTAVTVQDTRRVQRFEPVPPTLIVEQARAVLEDMPVAAIKLGMLGSAAVAEAVHGVLLDYPGLPVILDPVLHAGGGGALSDLAMLDALRDLLLPQTTLLTPNLPEALALAPDADGCDAAGAALRELGAQYVLVTGGHADGETVVNRLYSPHGGCDPVSWPRLPGEFHGSGCTLAAAAATLIAQGEMPAAAARDAQRYTWHALQVAHRPGRGQSVPDRLFWARDPGRDA</sequence>
<dbReference type="KEGG" id="afy:BW247_02995"/>
<evidence type="ECO:0000259" key="3">
    <source>
        <dbReference type="Pfam" id="PF08543"/>
    </source>
</evidence>
<evidence type="ECO:0000256" key="1">
    <source>
        <dbReference type="ARBA" id="ARBA00004948"/>
    </source>
</evidence>
<dbReference type="PANTHER" id="PTHR20858:SF17">
    <property type="entry name" value="HYDROXYMETHYLPYRIMIDINE_PHOSPHOMETHYLPYRIMIDINE KINASE THI20-RELATED"/>
    <property type="match status" value="1"/>
</dbReference>
<name>A0A1P8UEF4_9GAMM</name>
<dbReference type="Proteomes" id="UP000243807">
    <property type="component" value="Chromosome"/>
</dbReference>
<dbReference type="AlphaFoldDB" id="A0A1P8UEF4"/>
<comment type="pathway">
    <text evidence="1">Cofactor biosynthesis; thiamine diphosphate biosynthesis.</text>
</comment>
<proteinExistence type="predicted"/>
<dbReference type="STRING" id="1765967.BW247_02995"/>
<protein>
    <recommendedName>
        <fullName evidence="2">hydroxymethylpyrimidine kinase</fullName>
        <ecNumber evidence="2">2.7.1.49</ecNumber>
    </recommendedName>
</protein>
<dbReference type="InterPro" id="IPR004399">
    <property type="entry name" value="HMP/HMP-P_kinase_dom"/>
</dbReference>
<dbReference type="EMBL" id="CP019434">
    <property type="protein sequence ID" value="APZ42186.1"/>
    <property type="molecule type" value="Genomic_DNA"/>
</dbReference>
<dbReference type="RefSeq" id="WP_076835643.1">
    <property type="nucleotide sequence ID" value="NZ_CP019434.1"/>
</dbReference>
<gene>
    <name evidence="4" type="ORF">BW247_02995</name>
</gene>
<evidence type="ECO:0000313" key="5">
    <source>
        <dbReference type="Proteomes" id="UP000243807"/>
    </source>
</evidence>
<keyword evidence="4" id="KW-0808">Transferase</keyword>
<organism evidence="4 5">
    <name type="scientific">Acidihalobacter ferrooxydans</name>
    <dbReference type="NCBI Taxonomy" id="1765967"/>
    <lineage>
        <taxon>Bacteria</taxon>
        <taxon>Pseudomonadati</taxon>
        <taxon>Pseudomonadota</taxon>
        <taxon>Gammaproteobacteria</taxon>
        <taxon>Chromatiales</taxon>
        <taxon>Ectothiorhodospiraceae</taxon>
        <taxon>Acidihalobacter</taxon>
    </lineage>
</organism>
<reference evidence="4 5" key="1">
    <citation type="submission" date="2017-01" db="EMBL/GenBank/DDBJ databases">
        <title>Draft sequence of Acidihalobacter ferrooxidans strain DSM 14175 (strain V8).</title>
        <authorList>
            <person name="Khaleque H.N."/>
            <person name="Ramsay J.P."/>
            <person name="Murphy R.J.T."/>
            <person name="Kaksonen A.H."/>
            <person name="Boxall N.J."/>
            <person name="Watkin E.L.J."/>
        </authorList>
    </citation>
    <scope>NUCLEOTIDE SEQUENCE [LARGE SCALE GENOMIC DNA]</scope>
    <source>
        <strain evidence="4 5">V8</strain>
    </source>
</reference>
<dbReference type="PANTHER" id="PTHR20858">
    <property type="entry name" value="PHOSPHOMETHYLPYRIMIDINE KINASE"/>
    <property type="match status" value="1"/>
</dbReference>
<dbReference type="GO" id="GO:0008902">
    <property type="term" value="F:hydroxymethylpyrimidine kinase activity"/>
    <property type="evidence" value="ECO:0007669"/>
    <property type="project" value="UniProtKB-EC"/>
</dbReference>
<dbReference type="GO" id="GO:0009228">
    <property type="term" value="P:thiamine biosynthetic process"/>
    <property type="evidence" value="ECO:0007669"/>
    <property type="project" value="InterPro"/>
</dbReference>
<dbReference type="UniPathway" id="UPA00060">
    <property type="reaction ID" value="UER00138"/>
</dbReference>
<dbReference type="GO" id="GO:0009229">
    <property type="term" value="P:thiamine diphosphate biosynthetic process"/>
    <property type="evidence" value="ECO:0007669"/>
    <property type="project" value="UniProtKB-UniPathway"/>
</dbReference>
<dbReference type="EC" id="2.7.1.49" evidence="2"/>